<dbReference type="PANTHER" id="PTHR36438:SF1">
    <property type="entry name" value="IRON-SULFUR CLUSTER REPAIR PROTEIN YTFE"/>
    <property type="match status" value="1"/>
</dbReference>
<dbReference type="Gene3D" id="1.10.3910.10">
    <property type="entry name" value="SP0561-like"/>
    <property type="match status" value="1"/>
</dbReference>
<accession>A0A238YHY0</accession>
<name>A0A238YHY0_9FLAO</name>
<dbReference type="Pfam" id="PF04405">
    <property type="entry name" value="ScdA_N"/>
    <property type="match status" value="1"/>
</dbReference>
<keyword evidence="3" id="KW-1185">Reference proteome</keyword>
<protein>
    <submittedName>
        <fullName evidence="2">Regulator of cell morphogenesis and NO signaling</fullName>
    </submittedName>
</protein>
<sequence>MQITKENTVAEVVSKNLGSDHVFSKYKIDFCCGGGDTLEKACKESGVEFETLKQEIETINNTISGKTNLNDLDVKSLMDIAKDEYHVYISDSIFEIKPFSEKVAEVHGAEHSEVVELNVLFTSVEIVITEMLKNSILSLYPIINEILNLPNPASDFSLAQLEELKRSIKRNEIAQILVGDTFKEISRLSSNYVLPKGACNSYTFLYKKLQEFELEIHKYMHLEKNVIIPKMLKILE</sequence>
<dbReference type="EMBL" id="FZNT01000009">
    <property type="protein sequence ID" value="SNR70398.1"/>
    <property type="molecule type" value="Genomic_DNA"/>
</dbReference>
<dbReference type="PANTHER" id="PTHR36438">
    <property type="entry name" value="IRON-SULFUR CLUSTER REPAIR PROTEIN YTFE"/>
    <property type="match status" value="1"/>
</dbReference>
<reference evidence="2 3" key="1">
    <citation type="submission" date="2017-06" db="EMBL/GenBank/DDBJ databases">
        <authorList>
            <person name="Kim H.J."/>
            <person name="Triplett B.A."/>
        </authorList>
    </citation>
    <scope>NUCLEOTIDE SEQUENCE [LARGE SCALE GENOMIC DNA]</scope>
    <source>
        <strain evidence="2 3">DSM 29150</strain>
    </source>
</reference>
<evidence type="ECO:0000313" key="2">
    <source>
        <dbReference type="EMBL" id="SNR70398.1"/>
    </source>
</evidence>
<dbReference type="RefSeq" id="WP_089382486.1">
    <property type="nucleotide sequence ID" value="NZ_FZNT01000009.1"/>
</dbReference>
<evidence type="ECO:0000256" key="1">
    <source>
        <dbReference type="ARBA" id="ARBA00004496"/>
    </source>
</evidence>
<evidence type="ECO:0000313" key="3">
    <source>
        <dbReference type="Proteomes" id="UP000198384"/>
    </source>
</evidence>
<dbReference type="OrthoDB" id="9797132at2"/>
<dbReference type="GO" id="GO:0005737">
    <property type="term" value="C:cytoplasm"/>
    <property type="evidence" value="ECO:0007669"/>
    <property type="project" value="UniProtKB-SubCell"/>
</dbReference>
<dbReference type="Proteomes" id="UP000198384">
    <property type="component" value="Unassembled WGS sequence"/>
</dbReference>
<gene>
    <name evidence="2" type="ORF">SAMN06265371_10964</name>
</gene>
<dbReference type="InterPro" id="IPR019903">
    <property type="entry name" value="RIC_family"/>
</dbReference>
<dbReference type="InterPro" id="IPR038062">
    <property type="entry name" value="ScdA-like_N_sf"/>
</dbReference>
<comment type="subcellular location">
    <subcellularLocation>
        <location evidence="1">Cytoplasm</location>
    </subcellularLocation>
</comment>
<dbReference type="AlphaFoldDB" id="A0A238YHY0"/>
<proteinExistence type="predicted"/>
<organism evidence="2 3">
    <name type="scientific">Lutibacter agarilyticus</name>
    <dbReference type="NCBI Taxonomy" id="1109740"/>
    <lineage>
        <taxon>Bacteria</taxon>
        <taxon>Pseudomonadati</taxon>
        <taxon>Bacteroidota</taxon>
        <taxon>Flavobacteriia</taxon>
        <taxon>Flavobacteriales</taxon>
        <taxon>Flavobacteriaceae</taxon>
        <taxon>Lutibacter</taxon>
    </lineage>
</organism>